<name>A0A643G855_9BURK</name>
<dbReference type="InterPro" id="IPR004195">
    <property type="entry name" value="Head_decoration_D"/>
</dbReference>
<dbReference type="AlphaFoldDB" id="A0A643G855"/>
<gene>
    <name evidence="1" type="ORF">F7R26_012490</name>
</gene>
<evidence type="ECO:0000313" key="1">
    <source>
        <dbReference type="EMBL" id="QOT75061.1"/>
    </source>
</evidence>
<reference evidence="1 2" key="1">
    <citation type="submission" date="2020-10" db="EMBL/GenBank/DDBJ databases">
        <title>Complete genome sequence of Cupriavidus basilensis CCUG 49340T.</title>
        <authorList>
            <person name="Salva-Serra F."/>
            <person name="Donoso R.A."/>
            <person name="Cho K.H."/>
            <person name="Yoo J.A."/>
            <person name="Lee K."/>
            <person name="Yoon S.-H."/>
            <person name="Perez-Pantoja D."/>
            <person name="Moore E.R.B."/>
        </authorList>
    </citation>
    <scope>NUCLEOTIDE SEQUENCE [LARGE SCALE GENOMIC DNA]</scope>
    <source>
        <strain evidence="2">CCUG 49340</strain>
    </source>
</reference>
<protein>
    <submittedName>
        <fullName evidence="1">Head decoration protein</fullName>
    </submittedName>
</protein>
<evidence type="ECO:0000313" key="2">
    <source>
        <dbReference type="Proteomes" id="UP000397656"/>
    </source>
</evidence>
<accession>A0A643G855</accession>
<organism evidence="1 2">
    <name type="scientific">Cupriavidus basilensis</name>
    <dbReference type="NCBI Taxonomy" id="68895"/>
    <lineage>
        <taxon>Bacteria</taxon>
        <taxon>Pseudomonadati</taxon>
        <taxon>Pseudomonadota</taxon>
        <taxon>Betaproteobacteria</taxon>
        <taxon>Burkholderiales</taxon>
        <taxon>Burkholderiaceae</taxon>
        <taxon>Cupriavidus</taxon>
    </lineage>
</organism>
<dbReference type="Proteomes" id="UP000397656">
    <property type="component" value="Chromosome 1"/>
</dbReference>
<dbReference type="RefSeq" id="WP_150983278.1">
    <property type="nucleotide sequence ID" value="NZ_CP062803.1"/>
</dbReference>
<sequence length="310" mass="30024">MGNPTYTPFQETLHNGGFIVSLANGHQSIDQGTLTGGVKVLAGTVLGTVTSALTAAAAALGANTGNGTFGAITTQAAPATAIGSYSILFTAATAFTVTAPDGQTATGSTGVAFSALGIGFTIAAGGTAFVAGDTFTVTATAAPGNPGITSAAGGSNTGNGTLGSLTAAGYAAKAGVYAVEFDDATHFIVSDPTGAEVGHGTTGVAFKAGGLSFTITAGGTAFVPGDSFAVTVAAGSGKYKPFDPANVDGSQVPSGILFATKDVTTVDKPCAVVVRQCEVNASELVWPTGMSAAAIATATAQLKALGIQPR</sequence>
<dbReference type="EMBL" id="CP062803">
    <property type="protein sequence ID" value="QOT75061.1"/>
    <property type="molecule type" value="Genomic_DNA"/>
</dbReference>
<proteinExistence type="predicted"/>
<dbReference type="Pfam" id="PF02924">
    <property type="entry name" value="HDPD"/>
    <property type="match status" value="2"/>
</dbReference>
<dbReference type="GeneID" id="98401728"/>